<protein>
    <submittedName>
        <fullName evidence="3">Band_3_cyto domain-containing protein</fullName>
    </submittedName>
</protein>
<evidence type="ECO:0000313" key="3">
    <source>
        <dbReference type="WBParaSite" id="GPLIN_000744400"/>
    </source>
</evidence>
<evidence type="ECO:0000313" key="2">
    <source>
        <dbReference type="Proteomes" id="UP000050741"/>
    </source>
</evidence>
<dbReference type="AlphaFoldDB" id="A0A183C3K0"/>
<dbReference type="WBParaSite" id="GPLIN_000744400">
    <property type="protein sequence ID" value="GPLIN_000744400"/>
    <property type="gene ID" value="GPLIN_000744400"/>
</dbReference>
<sequence length="130" mass="13851">MDILHVSVATVETVEEAEAMTEAANLATAVATDILHVSVATVETVEEAEAMTVEMVNPGNPDIISKEDRATVGRKSRVMKEGGVKCVLKPELATSWRGSKPQSDSPETELAPLELEQQDQVVPHGAQACV</sequence>
<keyword evidence="2" id="KW-1185">Reference proteome</keyword>
<reference evidence="3" key="2">
    <citation type="submission" date="2016-06" db="UniProtKB">
        <authorList>
            <consortium name="WormBaseParasite"/>
        </authorList>
    </citation>
    <scope>IDENTIFICATION</scope>
</reference>
<feature type="compositionally biased region" description="Polar residues" evidence="1">
    <location>
        <begin position="96"/>
        <end position="105"/>
    </location>
</feature>
<feature type="region of interest" description="Disordered" evidence="1">
    <location>
        <begin position="93"/>
        <end position="130"/>
    </location>
</feature>
<reference evidence="2" key="1">
    <citation type="submission" date="2014-05" db="EMBL/GenBank/DDBJ databases">
        <title>The genome and life-stage specific transcriptomes of Globodera pallida elucidate key aspects of plant parasitism by a cyst nematode.</title>
        <authorList>
            <person name="Cotton J.A."/>
            <person name="Lilley C.J."/>
            <person name="Jones L.M."/>
            <person name="Kikuchi T."/>
            <person name="Reid A.J."/>
            <person name="Thorpe P."/>
            <person name="Tsai I.J."/>
            <person name="Beasley H."/>
            <person name="Blok V."/>
            <person name="Cock P.J.A."/>
            <person name="Van den Akker S.E."/>
            <person name="Holroyd N."/>
            <person name="Hunt M."/>
            <person name="Mantelin S."/>
            <person name="Naghra H."/>
            <person name="Pain A."/>
            <person name="Palomares-Rius J.E."/>
            <person name="Zarowiecki M."/>
            <person name="Berriman M."/>
            <person name="Jones J.T."/>
            <person name="Urwin P.E."/>
        </authorList>
    </citation>
    <scope>NUCLEOTIDE SEQUENCE [LARGE SCALE GENOMIC DNA]</scope>
    <source>
        <strain evidence="2">Lindley</strain>
    </source>
</reference>
<accession>A0A183C3K0</accession>
<evidence type="ECO:0000256" key="1">
    <source>
        <dbReference type="SAM" id="MobiDB-lite"/>
    </source>
</evidence>
<organism evidence="2 3">
    <name type="scientific">Globodera pallida</name>
    <name type="common">Potato cyst nematode worm</name>
    <name type="synonym">Heterodera pallida</name>
    <dbReference type="NCBI Taxonomy" id="36090"/>
    <lineage>
        <taxon>Eukaryota</taxon>
        <taxon>Metazoa</taxon>
        <taxon>Ecdysozoa</taxon>
        <taxon>Nematoda</taxon>
        <taxon>Chromadorea</taxon>
        <taxon>Rhabditida</taxon>
        <taxon>Tylenchina</taxon>
        <taxon>Tylenchomorpha</taxon>
        <taxon>Tylenchoidea</taxon>
        <taxon>Heteroderidae</taxon>
        <taxon>Heteroderinae</taxon>
        <taxon>Globodera</taxon>
    </lineage>
</organism>
<proteinExistence type="predicted"/>
<name>A0A183C3K0_GLOPA</name>
<dbReference type="Proteomes" id="UP000050741">
    <property type="component" value="Unassembled WGS sequence"/>
</dbReference>